<dbReference type="EMBL" id="BGPR01026308">
    <property type="protein sequence ID" value="GBN95903.1"/>
    <property type="molecule type" value="Genomic_DNA"/>
</dbReference>
<evidence type="ECO:0000313" key="1">
    <source>
        <dbReference type="EMBL" id="GBN95903.1"/>
    </source>
</evidence>
<comment type="caution">
    <text evidence="2">The sequence shown here is derived from an EMBL/GenBank/DDBJ whole genome shotgun (WGS) entry which is preliminary data.</text>
</comment>
<proteinExistence type="predicted"/>
<dbReference type="Proteomes" id="UP000499080">
    <property type="component" value="Unassembled WGS sequence"/>
</dbReference>
<dbReference type="AlphaFoldDB" id="A0A4Y2WUN4"/>
<dbReference type="EMBL" id="BGPR01065542">
    <property type="protein sequence ID" value="GBO40334.1"/>
    <property type="molecule type" value="Genomic_DNA"/>
</dbReference>
<name>A0A4Y2WUN4_ARAVE</name>
<reference evidence="2 3" key="1">
    <citation type="journal article" date="2019" name="Sci. Rep.">
        <title>Orb-weaving spider Araneus ventricosus genome elucidates the spidroin gene catalogue.</title>
        <authorList>
            <person name="Kono N."/>
            <person name="Nakamura H."/>
            <person name="Ohtoshi R."/>
            <person name="Moran D.A.P."/>
            <person name="Shinohara A."/>
            <person name="Yoshida Y."/>
            <person name="Fujiwara M."/>
            <person name="Mori M."/>
            <person name="Tomita M."/>
            <person name="Arakawa K."/>
        </authorList>
    </citation>
    <scope>NUCLEOTIDE SEQUENCE [LARGE SCALE GENOMIC DNA]</scope>
</reference>
<feature type="non-terminal residue" evidence="2">
    <location>
        <position position="1"/>
    </location>
</feature>
<evidence type="ECO:0000313" key="2">
    <source>
        <dbReference type="EMBL" id="GBO40334.1"/>
    </source>
</evidence>
<organism evidence="2 3">
    <name type="scientific">Araneus ventricosus</name>
    <name type="common">Orbweaver spider</name>
    <name type="synonym">Epeira ventricosa</name>
    <dbReference type="NCBI Taxonomy" id="182803"/>
    <lineage>
        <taxon>Eukaryota</taxon>
        <taxon>Metazoa</taxon>
        <taxon>Ecdysozoa</taxon>
        <taxon>Arthropoda</taxon>
        <taxon>Chelicerata</taxon>
        <taxon>Arachnida</taxon>
        <taxon>Araneae</taxon>
        <taxon>Araneomorphae</taxon>
        <taxon>Entelegynae</taxon>
        <taxon>Araneoidea</taxon>
        <taxon>Araneidae</taxon>
        <taxon>Araneus</taxon>
    </lineage>
</organism>
<protein>
    <submittedName>
        <fullName evidence="2">Uncharacterized protein</fullName>
    </submittedName>
</protein>
<evidence type="ECO:0000313" key="3">
    <source>
        <dbReference type="Proteomes" id="UP000499080"/>
    </source>
</evidence>
<accession>A0A4Y2WUN4</accession>
<keyword evidence="3" id="KW-1185">Reference proteome</keyword>
<gene>
    <name evidence="2" type="ORF">AVEN_233817_1</name>
    <name evidence="1" type="ORF">AVEN_59444_1</name>
</gene>
<sequence length="49" mass="4980">LDGHNECSCAMCVTLQATESGVGLQCKGLAHGATNIAMSSSLAIYGYSD</sequence>